<accession>A0AAV5KBZ4</accession>
<dbReference type="EMBL" id="BPVZ01000059">
    <property type="protein sequence ID" value="GKV22119.1"/>
    <property type="molecule type" value="Genomic_DNA"/>
</dbReference>
<keyword evidence="2" id="KW-1185">Reference proteome</keyword>
<gene>
    <name evidence="1" type="ORF">SLEP1_g32011</name>
</gene>
<sequence>MAVHLIETEERSGCRRRGDLVQSMAGAGRGQRARVRAWARAQAWGAARAGVWCNRRLVWVQQEARLGGPCVFQI</sequence>
<evidence type="ECO:0000313" key="1">
    <source>
        <dbReference type="EMBL" id="GKV22119.1"/>
    </source>
</evidence>
<evidence type="ECO:0000313" key="2">
    <source>
        <dbReference type="Proteomes" id="UP001054252"/>
    </source>
</evidence>
<protein>
    <submittedName>
        <fullName evidence="1">Uncharacterized protein</fullName>
    </submittedName>
</protein>
<proteinExistence type="predicted"/>
<name>A0AAV5KBZ4_9ROSI</name>
<reference evidence="1 2" key="1">
    <citation type="journal article" date="2021" name="Commun. Biol.">
        <title>The genome of Shorea leprosula (Dipterocarpaceae) highlights the ecological relevance of drought in aseasonal tropical rainforests.</title>
        <authorList>
            <person name="Ng K.K.S."/>
            <person name="Kobayashi M.J."/>
            <person name="Fawcett J.A."/>
            <person name="Hatakeyama M."/>
            <person name="Paape T."/>
            <person name="Ng C.H."/>
            <person name="Ang C.C."/>
            <person name="Tnah L.H."/>
            <person name="Lee C.T."/>
            <person name="Nishiyama T."/>
            <person name="Sese J."/>
            <person name="O'Brien M.J."/>
            <person name="Copetti D."/>
            <person name="Mohd Noor M.I."/>
            <person name="Ong R.C."/>
            <person name="Putra M."/>
            <person name="Sireger I.Z."/>
            <person name="Indrioko S."/>
            <person name="Kosugi Y."/>
            <person name="Izuno A."/>
            <person name="Isagi Y."/>
            <person name="Lee S.L."/>
            <person name="Shimizu K.K."/>
        </authorList>
    </citation>
    <scope>NUCLEOTIDE SEQUENCE [LARGE SCALE GENOMIC DNA]</scope>
    <source>
        <strain evidence="1">214</strain>
    </source>
</reference>
<comment type="caution">
    <text evidence="1">The sequence shown here is derived from an EMBL/GenBank/DDBJ whole genome shotgun (WGS) entry which is preliminary data.</text>
</comment>
<organism evidence="1 2">
    <name type="scientific">Rubroshorea leprosula</name>
    <dbReference type="NCBI Taxonomy" id="152421"/>
    <lineage>
        <taxon>Eukaryota</taxon>
        <taxon>Viridiplantae</taxon>
        <taxon>Streptophyta</taxon>
        <taxon>Embryophyta</taxon>
        <taxon>Tracheophyta</taxon>
        <taxon>Spermatophyta</taxon>
        <taxon>Magnoliopsida</taxon>
        <taxon>eudicotyledons</taxon>
        <taxon>Gunneridae</taxon>
        <taxon>Pentapetalae</taxon>
        <taxon>rosids</taxon>
        <taxon>malvids</taxon>
        <taxon>Malvales</taxon>
        <taxon>Dipterocarpaceae</taxon>
        <taxon>Rubroshorea</taxon>
    </lineage>
</organism>
<dbReference type="Proteomes" id="UP001054252">
    <property type="component" value="Unassembled WGS sequence"/>
</dbReference>
<dbReference type="AlphaFoldDB" id="A0AAV5KBZ4"/>